<sequence>MGYCHLCNLYLFIYFLVLINSQQVDLHPELECLPTGLQVRFNTTAPFNGRIFVKGFAASSPCVSPNSALSVGFDACGLARTRVLNPRGLRVETTLILAHHPIFITKTDRAYRLDCFYTEQQMNVRYDLEIDDLTTISIHRESKMPTCQYEILSSPKGQLMKRVEIGQFVYHRWKCTDYDAKFCILVHSCFMESDDGQRAMIVDSHGCSVDTGILQHLSYLDDMEVGQTVQVCSFADRTQVYFQCQISVTPKAGSGCERPACNGDFRKIILETTSPSSSPSTEITEVEMETTTTQTTTTQKTIRPTVPPRQTVYLQVKPRQTMITTSTTNIPTTFEDLVEMSQGGYDFSNSVDGSGYNDFPIPPADIENKGDTVDNVGAEDFTVRPELFSSPEWGNGKRKRRTREIKEREAVLDVRTGIEVAPLDTHPKDSHPSADDPLCLSSTMSTLFILLFISLIFFNSLTLMALFRKHAYK</sequence>
<dbReference type="PANTHER" id="PTHR22907:SF51">
    <property type="entry name" value="CUTICLIN-1"/>
    <property type="match status" value="1"/>
</dbReference>
<evidence type="ECO:0000313" key="13">
    <source>
        <dbReference type="WBParaSite" id="MBELARI_LOCUS5645"/>
    </source>
</evidence>
<feature type="signal peptide" evidence="10">
    <location>
        <begin position="1"/>
        <end position="21"/>
    </location>
</feature>
<dbReference type="PANTHER" id="PTHR22907">
    <property type="entry name" value="GH04558P"/>
    <property type="match status" value="1"/>
</dbReference>
<protein>
    <submittedName>
        <fullName evidence="13">ZP domain-containing protein</fullName>
    </submittedName>
</protein>
<evidence type="ECO:0000256" key="8">
    <source>
        <dbReference type="SAM" id="MobiDB-lite"/>
    </source>
</evidence>
<keyword evidence="12" id="KW-1185">Reference proteome</keyword>
<keyword evidence="7 9" id="KW-0472">Membrane</keyword>
<evidence type="ECO:0000256" key="4">
    <source>
        <dbReference type="ARBA" id="ARBA00022692"/>
    </source>
</evidence>
<organism evidence="12 13">
    <name type="scientific">Mesorhabditis belari</name>
    <dbReference type="NCBI Taxonomy" id="2138241"/>
    <lineage>
        <taxon>Eukaryota</taxon>
        <taxon>Metazoa</taxon>
        <taxon>Ecdysozoa</taxon>
        <taxon>Nematoda</taxon>
        <taxon>Chromadorea</taxon>
        <taxon>Rhabditida</taxon>
        <taxon>Rhabditina</taxon>
        <taxon>Rhabditomorpha</taxon>
        <taxon>Rhabditoidea</taxon>
        <taxon>Rhabditidae</taxon>
        <taxon>Mesorhabditinae</taxon>
        <taxon>Mesorhabditis</taxon>
    </lineage>
</organism>
<proteinExistence type="predicted"/>
<evidence type="ECO:0000256" key="1">
    <source>
        <dbReference type="ARBA" id="ARBA00004251"/>
    </source>
</evidence>
<reference evidence="13" key="1">
    <citation type="submission" date="2024-02" db="UniProtKB">
        <authorList>
            <consortium name="WormBaseParasite"/>
        </authorList>
    </citation>
    <scope>IDENTIFICATION</scope>
</reference>
<name>A0AAF3J9V6_9BILA</name>
<keyword evidence="3" id="KW-1003">Cell membrane</keyword>
<keyword evidence="4 9" id="KW-0812">Transmembrane</keyword>
<dbReference type="SMART" id="SM00241">
    <property type="entry name" value="ZP"/>
    <property type="match status" value="1"/>
</dbReference>
<dbReference type="GO" id="GO:0042302">
    <property type="term" value="F:structural constituent of cuticle"/>
    <property type="evidence" value="ECO:0007669"/>
    <property type="project" value="UniProtKB-KW"/>
</dbReference>
<feature type="transmembrane region" description="Helical" evidence="9">
    <location>
        <begin position="447"/>
        <end position="467"/>
    </location>
</feature>
<keyword evidence="2" id="KW-0193">Cuticle</keyword>
<dbReference type="InterPro" id="IPR057475">
    <property type="entry name" value="CUT_C"/>
</dbReference>
<evidence type="ECO:0000313" key="12">
    <source>
        <dbReference type="Proteomes" id="UP000887575"/>
    </source>
</evidence>
<evidence type="ECO:0000256" key="9">
    <source>
        <dbReference type="SAM" id="Phobius"/>
    </source>
</evidence>
<dbReference type="WBParaSite" id="MBELARI_LOCUS5645">
    <property type="protein sequence ID" value="MBELARI_LOCUS5645"/>
    <property type="gene ID" value="MBELARI_LOCUS5645"/>
</dbReference>
<feature type="chain" id="PRO_5041948276" evidence="10">
    <location>
        <begin position="22"/>
        <end position="473"/>
    </location>
</feature>
<dbReference type="Proteomes" id="UP000887575">
    <property type="component" value="Unassembled WGS sequence"/>
</dbReference>
<evidence type="ECO:0000256" key="6">
    <source>
        <dbReference type="ARBA" id="ARBA00022989"/>
    </source>
</evidence>
<keyword evidence="5 10" id="KW-0732">Signal</keyword>
<accession>A0AAF3J9V6</accession>
<dbReference type="InterPro" id="IPR001507">
    <property type="entry name" value="ZP_dom"/>
</dbReference>
<dbReference type="InterPro" id="IPR051962">
    <property type="entry name" value="Cuticlin"/>
</dbReference>
<comment type="subcellular location">
    <subcellularLocation>
        <location evidence="1">Cell membrane</location>
        <topology evidence="1">Single-pass type I membrane protein</topology>
    </subcellularLocation>
</comment>
<dbReference type="SUPFAM" id="SSF56973">
    <property type="entry name" value="Aerolisin/ETX pore-forming domain"/>
    <property type="match status" value="1"/>
</dbReference>
<feature type="region of interest" description="Disordered" evidence="8">
    <location>
        <begin position="272"/>
        <end position="302"/>
    </location>
</feature>
<dbReference type="AlphaFoldDB" id="A0AAF3J9V6"/>
<dbReference type="Pfam" id="PF25301">
    <property type="entry name" value="CUT_C"/>
    <property type="match status" value="1"/>
</dbReference>
<evidence type="ECO:0000259" key="11">
    <source>
        <dbReference type="PROSITE" id="PS51034"/>
    </source>
</evidence>
<dbReference type="GO" id="GO:0005886">
    <property type="term" value="C:plasma membrane"/>
    <property type="evidence" value="ECO:0007669"/>
    <property type="project" value="UniProtKB-SubCell"/>
</dbReference>
<evidence type="ECO:0000256" key="10">
    <source>
        <dbReference type="SAM" id="SignalP"/>
    </source>
</evidence>
<dbReference type="InterPro" id="IPR056953">
    <property type="entry name" value="CUT_N"/>
</dbReference>
<dbReference type="Pfam" id="PF25057">
    <property type="entry name" value="CUT_N"/>
    <property type="match status" value="1"/>
</dbReference>
<feature type="domain" description="ZP" evidence="11">
    <location>
        <begin position="31"/>
        <end position="268"/>
    </location>
</feature>
<evidence type="ECO:0000256" key="7">
    <source>
        <dbReference type="ARBA" id="ARBA00023136"/>
    </source>
</evidence>
<keyword evidence="6 9" id="KW-1133">Transmembrane helix</keyword>
<evidence type="ECO:0000256" key="5">
    <source>
        <dbReference type="ARBA" id="ARBA00022729"/>
    </source>
</evidence>
<evidence type="ECO:0000256" key="2">
    <source>
        <dbReference type="ARBA" id="ARBA00022460"/>
    </source>
</evidence>
<evidence type="ECO:0000256" key="3">
    <source>
        <dbReference type="ARBA" id="ARBA00022475"/>
    </source>
</evidence>
<dbReference type="PROSITE" id="PS51034">
    <property type="entry name" value="ZP_2"/>
    <property type="match status" value="1"/>
</dbReference>